<organism evidence="2 3">
    <name type="scientific">Sistotremastrum suecicum HHB10207 ss-3</name>
    <dbReference type="NCBI Taxonomy" id="1314776"/>
    <lineage>
        <taxon>Eukaryota</taxon>
        <taxon>Fungi</taxon>
        <taxon>Dikarya</taxon>
        <taxon>Basidiomycota</taxon>
        <taxon>Agaricomycotina</taxon>
        <taxon>Agaricomycetes</taxon>
        <taxon>Sistotremastrales</taxon>
        <taxon>Sistotremastraceae</taxon>
        <taxon>Sistotremastrum</taxon>
    </lineage>
</organism>
<dbReference type="OrthoDB" id="27483at2759"/>
<evidence type="ECO:0000313" key="3">
    <source>
        <dbReference type="Proteomes" id="UP000076798"/>
    </source>
</evidence>
<sequence>MFLPKGGLLGFGLKHEYPVSSSSELQTFLSYLKGIDAAIVTTAKSLGLKAYLRAIYDLNDCVDGDWDEDDEDEEDSEDYEEDYDPNEGYEDDDSDEDYEDYYQDKGKAKSKPEKSNWTMTSTVVDLQFYGQLELKSEIIKLIRYSRDGQGFTPRGFIKYEDEENPKTELEREQVIVTTRWEICDIGTKRVKQAVERKTVTNNLQTKKKTSVTQVIDAIDQEVKDAKAPPSKADEDSEVVINWITQVNTRNPVETAYISYGNEASMSHIYARVNLIVEVPKREERQLQRSGNVV</sequence>
<evidence type="ECO:0000256" key="1">
    <source>
        <dbReference type="SAM" id="MobiDB-lite"/>
    </source>
</evidence>
<name>A0A166E962_9AGAM</name>
<protein>
    <submittedName>
        <fullName evidence="2">Uncharacterized protein</fullName>
    </submittedName>
</protein>
<gene>
    <name evidence="2" type="ORF">SISSUDRAFT_653955</name>
</gene>
<proteinExistence type="predicted"/>
<dbReference type="AlphaFoldDB" id="A0A166E962"/>
<feature type="compositionally biased region" description="Basic and acidic residues" evidence="1">
    <location>
        <begin position="102"/>
        <end position="114"/>
    </location>
</feature>
<feature type="compositionally biased region" description="Acidic residues" evidence="1">
    <location>
        <begin position="64"/>
        <end position="101"/>
    </location>
</feature>
<reference evidence="2 3" key="1">
    <citation type="journal article" date="2016" name="Mol. Biol. Evol.">
        <title>Comparative Genomics of Early-Diverging Mushroom-Forming Fungi Provides Insights into the Origins of Lignocellulose Decay Capabilities.</title>
        <authorList>
            <person name="Nagy L.G."/>
            <person name="Riley R."/>
            <person name="Tritt A."/>
            <person name="Adam C."/>
            <person name="Daum C."/>
            <person name="Floudas D."/>
            <person name="Sun H."/>
            <person name="Yadav J.S."/>
            <person name="Pangilinan J."/>
            <person name="Larsson K.H."/>
            <person name="Matsuura K."/>
            <person name="Barry K."/>
            <person name="Labutti K."/>
            <person name="Kuo R."/>
            <person name="Ohm R.A."/>
            <person name="Bhattacharya S.S."/>
            <person name="Shirouzu T."/>
            <person name="Yoshinaga Y."/>
            <person name="Martin F.M."/>
            <person name="Grigoriev I.V."/>
            <person name="Hibbett D.S."/>
        </authorList>
    </citation>
    <scope>NUCLEOTIDE SEQUENCE [LARGE SCALE GENOMIC DNA]</scope>
    <source>
        <strain evidence="2 3">HHB10207 ss-3</strain>
    </source>
</reference>
<feature type="region of interest" description="Disordered" evidence="1">
    <location>
        <begin position="64"/>
        <end position="114"/>
    </location>
</feature>
<accession>A0A166E962</accession>
<keyword evidence="3" id="KW-1185">Reference proteome</keyword>
<dbReference type="Proteomes" id="UP000076798">
    <property type="component" value="Unassembled WGS sequence"/>
</dbReference>
<evidence type="ECO:0000313" key="2">
    <source>
        <dbReference type="EMBL" id="KZT39335.1"/>
    </source>
</evidence>
<dbReference type="EMBL" id="KV428048">
    <property type="protein sequence ID" value="KZT39335.1"/>
    <property type="molecule type" value="Genomic_DNA"/>
</dbReference>